<name>A0A9Y2JKV5_9PSEU</name>
<dbReference type="Proteomes" id="UP001239397">
    <property type="component" value="Chromosome"/>
</dbReference>
<organism evidence="1 2">
    <name type="scientific">Amycolatopsis mongoliensis</name>
    <dbReference type="NCBI Taxonomy" id="715475"/>
    <lineage>
        <taxon>Bacteria</taxon>
        <taxon>Bacillati</taxon>
        <taxon>Actinomycetota</taxon>
        <taxon>Actinomycetes</taxon>
        <taxon>Pseudonocardiales</taxon>
        <taxon>Pseudonocardiaceae</taxon>
        <taxon>Amycolatopsis</taxon>
    </lineage>
</organism>
<dbReference type="RefSeq" id="WP_285995651.1">
    <property type="nucleotide sequence ID" value="NZ_CP127295.1"/>
</dbReference>
<protein>
    <submittedName>
        <fullName evidence="1">Uncharacterized protein</fullName>
    </submittedName>
</protein>
<accession>A0A9Y2JKV5</accession>
<evidence type="ECO:0000313" key="1">
    <source>
        <dbReference type="EMBL" id="WIX99168.1"/>
    </source>
</evidence>
<dbReference type="EMBL" id="CP127295">
    <property type="protein sequence ID" value="WIX99168.1"/>
    <property type="molecule type" value="Genomic_DNA"/>
</dbReference>
<sequence length="86" mass="9177">MGVSEPRRIVVEIGDLVLDGFPPEIRRDVVAAAFRRELTRLLTGPVGFAASRSLDSAVASVAAPPSSRRLGEELARTVYATLDGAR</sequence>
<reference evidence="1 2" key="1">
    <citation type="submission" date="2023-06" db="EMBL/GenBank/DDBJ databases">
        <authorList>
            <person name="Oyuntsetseg B."/>
            <person name="Kim S.B."/>
        </authorList>
    </citation>
    <scope>NUCLEOTIDE SEQUENCE [LARGE SCALE GENOMIC DNA]</scope>
    <source>
        <strain evidence="1 2">4-36</strain>
    </source>
</reference>
<evidence type="ECO:0000313" key="2">
    <source>
        <dbReference type="Proteomes" id="UP001239397"/>
    </source>
</evidence>
<gene>
    <name evidence="1" type="ORF">QRX60_34670</name>
</gene>
<dbReference type="AlphaFoldDB" id="A0A9Y2JKV5"/>
<keyword evidence="2" id="KW-1185">Reference proteome</keyword>
<dbReference type="KEGG" id="amog:QRX60_34670"/>
<proteinExistence type="predicted"/>